<dbReference type="AlphaFoldDB" id="A0A7Z0T6V2"/>
<sequence length="119" mass="14366">MNDYLELVNNEDFIDICLYLTEDIPYEIGEKMEAIDKRAYMNGKNWAAFFDFYVKSYRPELLLDLQHDYDNGIYVGFYITIPENESRAKSYMDMIKELLEDEEKVYRIIKERGDEIEWS</sequence>
<evidence type="ECO:0000313" key="1">
    <source>
        <dbReference type="EMBL" id="NYV27621.1"/>
    </source>
</evidence>
<evidence type="ECO:0000313" key="2">
    <source>
        <dbReference type="Proteomes" id="UP000526184"/>
    </source>
</evidence>
<dbReference type="Pfam" id="PF15595">
    <property type="entry name" value="Imm51"/>
    <property type="match status" value="1"/>
</dbReference>
<keyword evidence="2" id="KW-1185">Reference proteome</keyword>
<dbReference type="OrthoDB" id="8657476at2"/>
<accession>A0A7Z0T6V2</accession>
<dbReference type="Proteomes" id="UP000526184">
    <property type="component" value="Unassembled WGS sequence"/>
</dbReference>
<name>A0A7Z0T6V2_9FUSO</name>
<dbReference type="InterPro" id="IPR028956">
    <property type="entry name" value="Imm51"/>
</dbReference>
<organism evidence="1 2">
    <name type="scientific">Streptobacillus felis</name>
    <dbReference type="NCBI Taxonomy" id="1384509"/>
    <lineage>
        <taxon>Bacteria</taxon>
        <taxon>Fusobacteriati</taxon>
        <taxon>Fusobacteriota</taxon>
        <taxon>Fusobacteriia</taxon>
        <taxon>Fusobacteriales</taxon>
        <taxon>Leptotrichiaceae</taxon>
        <taxon>Streptobacillus</taxon>
    </lineage>
</organism>
<proteinExistence type="predicted"/>
<protein>
    <submittedName>
        <fullName evidence="1">Uncharacterized protein</fullName>
    </submittedName>
</protein>
<comment type="caution">
    <text evidence="1">The sequence shown here is derived from an EMBL/GenBank/DDBJ whole genome shotgun (WGS) entry which is preliminary data.</text>
</comment>
<dbReference type="RefSeq" id="WP_067322610.1">
    <property type="nucleotide sequence ID" value="NZ_CBCRWS010000011.1"/>
</dbReference>
<reference evidence="1 2" key="1">
    <citation type="submission" date="2020-05" db="EMBL/GenBank/DDBJ databases">
        <title>Streptobacillus felis strain LHL191014123.</title>
        <authorList>
            <person name="Fawzy A."/>
            <person name="Rau J."/>
            <person name="Risse K."/>
            <person name="Schauerte N."/>
            <person name="Geiger C."/>
            <person name="Blom J."/>
            <person name="Imirzalioglu C."/>
            <person name="Falgenhauer J."/>
            <person name="Bach A."/>
            <person name="Herden C."/>
            <person name="Eisenberg T."/>
        </authorList>
    </citation>
    <scope>NUCLEOTIDE SEQUENCE [LARGE SCALE GENOMIC DNA]</scope>
    <source>
        <strain evidence="1 2">LHL191014123</strain>
    </source>
</reference>
<dbReference type="EMBL" id="JABMKT010000007">
    <property type="protein sequence ID" value="NYV27621.1"/>
    <property type="molecule type" value="Genomic_DNA"/>
</dbReference>
<gene>
    <name evidence="1" type="ORF">HP397_02095</name>
</gene>